<dbReference type="InterPro" id="IPR007577">
    <property type="entry name" value="GlycoTrfase_DXD_sugar-bd_CS"/>
</dbReference>
<name>A0A1V0SIV4_9VIRU</name>
<dbReference type="SUPFAM" id="SSF51735">
    <property type="entry name" value="NAD(P)-binding Rossmann-fold domains"/>
    <property type="match status" value="1"/>
</dbReference>
<dbReference type="InterPro" id="IPR005913">
    <property type="entry name" value="dTDP_dehydrorham_reduct"/>
</dbReference>
<dbReference type="PANTHER" id="PTHR10491:SF4">
    <property type="entry name" value="METHIONINE ADENOSYLTRANSFERASE 2 SUBUNIT BETA"/>
    <property type="match status" value="1"/>
</dbReference>
<dbReference type="SUPFAM" id="SSF53448">
    <property type="entry name" value="Nucleotide-diphospho-sugar transferases"/>
    <property type="match status" value="1"/>
</dbReference>
<dbReference type="InterPro" id="IPR029903">
    <property type="entry name" value="RmlD-like-bd"/>
</dbReference>
<dbReference type="EMBL" id="KY684109">
    <property type="protein sequence ID" value="ARF11657.1"/>
    <property type="molecule type" value="Genomic_DNA"/>
</dbReference>
<protein>
    <submittedName>
        <fullName evidence="2">dTDP-6-deoxy-L-lyxo-4-hexulose reductase</fullName>
    </submittedName>
</protein>
<dbReference type="GO" id="GO:0008831">
    <property type="term" value="F:dTDP-4-dehydrorhamnose reductase activity"/>
    <property type="evidence" value="ECO:0007669"/>
    <property type="project" value="TreeGrafter"/>
</dbReference>
<evidence type="ECO:0000313" key="2">
    <source>
        <dbReference type="EMBL" id="ARF11657.1"/>
    </source>
</evidence>
<dbReference type="InterPro" id="IPR036291">
    <property type="entry name" value="NAD(P)-bd_dom_sf"/>
</dbReference>
<evidence type="ECO:0000259" key="1">
    <source>
        <dbReference type="Pfam" id="PF04321"/>
    </source>
</evidence>
<dbReference type="InterPro" id="IPR029044">
    <property type="entry name" value="Nucleotide-diphossugar_trans"/>
</dbReference>
<gene>
    <name evidence="2" type="ORF">Klosneuvirus_2_93</name>
</gene>
<proteinExistence type="predicted"/>
<dbReference type="PANTHER" id="PTHR10491">
    <property type="entry name" value="DTDP-4-DEHYDRORHAMNOSE REDUCTASE"/>
    <property type="match status" value="1"/>
</dbReference>
<feature type="domain" description="RmlD-like substrate binding" evidence="1">
    <location>
        <begin position="7"/>
        <end position="235"/>
    </location>
</feature>
<dbReference type="Pfam" id="PF04321">
    <property type="entry name" value="RmlD_sub_bind"/>
    <property type="match status" value="1"/>
</dbReference>
<reference evidence="2" key="1">
    <citation type="journal article" date="2017" name="Science">
        <title>Giant viruses with an expanded complement of translation system components.</title>
        <authorList>
            <person name="Schulz F."/>
            <person name="Yutin N."/>
            <person name="Ivanova N.N."/>
            <person name="Ortega D.R."/>
            <person name="Lee T.K."/>
            <person name="Vierheilig J."/>
            <person name="Daims H."/>
            <person name="Horn M."/>
            <person name="Wagner M."/>
            <person name="Jensen G.J."/>
            <person name="Kyrpides N.C."/>
            <person name="Koonin E.V."/>
            <person name="Woyke T."/>
        </authorList>
    </citation>
    <scope>NUCLEOTIDE SEQUENCE</scope>
    <source>
        <strain evidence="2">KNV1</strain>
    </source>
</reference>
<dbReference type="GO" id="GO:0019305">
    <property type="term" value="P:dTDP-rhamnose biosynthetic process"/>
    <property type="evidence" value="ECO:0007669"/>
    <property type="project" value="TreeGrafter"/>
</dbReference>
<dbReference type="Pfam" id="PF04488">
    <property type="entry name" value="Gly_transf_sug"/>
    <property type="match status" value="1"/>
</dbReference>
<organism evidence="2">
    <name type="scientific">Klosneuvirus KNV1</name>
    <dbReference type="NCBI Taxonomy" id="1977640"/>
    <lineage>
        <taxon>Viruses</taxon>
        <taxon>Varidnaviria</taxon>
        <taxon>Bamfordvirae</taxon>
        <taxon>Nucleocytoviricota</taxon>
        <taxon>Megaviricetes</taxon>
        <taxon>Imitervirales</taxon>
        <taxon>Mimiviridae</taxon>
        <taxon>Klosneuvirinae</taxon>
        <taxon>Klosneuvirus</taxon>
    </lineage>
</organism>
<sequence>MNHKYNKLIILGSNGMLGNYIKRYFEKNSKLQIICINRNDYDALNDSIDKLEQKIKDHLDIKTVVFNAIGVIPQAIKNHNLTNNHFIKINQEFPHQLANLCEKYQSQMIHSTTDCVYSGKKGNYIETDVHDETSIYGMTKSKGEPNNCTVIRTSIIGEEINNKRSLVEWIKSNNCNEIDGFTKQFWNGITCLQYAKILEKMINDNIFWKGVRHIFSPKTISKYELVCMINDNYKLNITINKYNVSDKIDKSINTIYQENALFNIPDLLQQIKEMRDFAPLLYDHIIPKVFYAYWDGSPLSYLQYLTVVTFKEYNPSWKIVLYMPLKRFTEKTWNTDEQKTSYNGTDYLPKLLKYVDSVRKIDFEKIGFKNEIPEVIKSDYLRYWLLSNYGGLWSDMDVIYLNSIEKMYDIQLTIYGDINKIDTVICYNPELYPKYDHYPIGFLLSSQNNPYYTEICHNAYKNLDISKYQSIGCELFKKLYRTPDLIPTKYPNLNILVINKYVYLPYGHKEIHNIFVNNVPENIKPYTVGIHWFNGSNVAVGFEHLLDQNKLPVTGSIYPYIKKYIENKV</sequence>
<accession>A0A1V0SIV4</accession>
<dbReference type="Gene3D" id="3.40.50.720">
    <property type="entry name" value="NAD(P)-binding Rossmann-like Domain"/>
    <property type="match status" value="1"/>
</dbReference>
<dbReference type="Gene3D" id="3.90.550.20">
    <property type="match status" value="1"/>
</dbReference>